<evidence type="ECO:0000313" key="1">
    <source>
        <dbReference type="EMBL" id="KAJ8870775.1"/>
    </source>
</evidence>
<dbReference type="EMBL" id="JARBHB010000012">
    <property type="protein sequence ID" value="KAJ8870775.1"/>
    <property type="molecule type" value="Genomic_DNA"/>
</dbReference>
<proteinExistence type="predicted"/>
<reference evidence="1 2" key="1">
    <citation type="submission" date="2023-02" db="EMBL/GenBank/DDBJ databases">
        <title>LHISI_Scaffold_Assembly.</title>
        <authorList>
            <person name="Stuart O.P."/>
            <person name="Cleave R."/>
            <person name="Magrath M.J.L."/>
            <person name="Mikheyev A.S."/>
        </authorList>
    </citation>
    <scope>NUCLEOTIDE SEQUENCE [LARGE SCALE GENOMIC DNA]</scope>
    <source>
        <strain evidence="1">Daus_M_001</strain>
        <tissue evidence="1">Leg muscle</tissue>
    </source>
</reference>
<dbReference type="Proteomes" id="UP001159363">
    <property type="component" value="Chromosome 11"/>
</dbReference>
<protein>
    <submittedName>
        <fullName evidence="1">Uncharacterized protein</fullName>
    </submittedName>
</protein>
<sequence>MINEKFKYSSYKEIHLFSDSARVMKVNARVIHVFSVRGQSLGTCDRNFGLCGTKIKKEEKIHTLGKYLELLKAARQSPFPFVVKHGEPIILQWPESFKKSNVQEASRK</sequence>
<accession>A0ABQ9GEE2</accession>
<keyword evidence="2" id="KW-1185">Reference proteome</keyword>
<evidence type="ECO:0000313" key="2">
    <source>
        <dbReference type="Proteomes" id="UP001159363"/>
    </source>
</evidence>
<comment type="caution">
    <text evidence="1">The sequence shown here is derived from an EMBL/GenBank/DDBJ whole genome shotgun (WGS) entry which is preliminary data.</text>
</comment>
<name>A0ABQ9GEE2_9NEOP</name>
<organism evidence="1 2">
    <name type="scientific">Dryococelus australis</name>
    <dbReference type="NCBI Taxonomy" id="614101"/>
    <lineage>
        <taxon>Eukaryota</taxon>
        <taxon>Metazoa</taxon>
        <taxon>Ecdysozoa</taxon>
        <taxon>Arthropoda</taxon>
        <taxon>Hexapoda</taxon>
        <taxon>Insecta</taxon>
        <taxon>Pterygota</taxon>
        <taxon>Neoptera</taxon>
        <taxon>Polyneoptera</taxon>
        <taxon>Phasmatodea</taxon>
        <taxon>Verophasmatodea</taxon>
        <taxon>Anareolatae</taxon>
        <taxon>Phasmatidae</taxon>
        <taxon>Eurycanthinae</taxon>
        <taxon>Dryococelus</taxon>
    </lineage>
</organism>
<gene>
    <name evidence="1" type="ORF">PR048_027074</name>
</gene>